<evidence type="ECO:0000259" key="1">
    <source>
        <dbReference type="SMART" id="SM00861"/>
    </source>
</evidence>
<evidence type="ECO:0000313" key="2">
    <source>
        <dbReference type="EMBL" id="GAA1981715.1"/>
    </source>
</evidence>
<dbReference type="CDD" id="cd07033">
    <property type="entry name" value="TPP_PYR_DXS_TK_like"/>
    <property type="match status" value="1"/>
</dbReference>
<name>A0ABN2S7H6_9PSEU</name>
<comment type="caution">
    <text evidence="2">The sequence shown here is derived from an EMBL/GenBank/DDBJ whole genome shotgun (WGS) entry which is preliminary data.</text>
</comment>
<gene>
    <name evidence="2" type="ORF">GCM10009754_68180</name>
</gene>
<dbReference type="Gene3D" id="3.40.50.920">
    <property type="match status" value="1"/>
</dbReference>
<dbReference type="InterPro" id="IPR005475">
    <property type="entry name" value="Transketolase-like_Pyr-bd"/>
</dbReference>
<dbReference type="InterPro" id="IPR009014">
    <property type="entry name" value="Transketo_C/PFOR_II"/>
</dbReference>
<dbReference type="EMBL" id="BAAANN010000034">
    <property type="protein sequence ID" value="GAA1981715.1"/>
    <property type="molecule type" value="Genomic_DNA"/>
</dbReference>
<dbReference type="PANTHER" id="PTHR43825">
    <property type="entry name" value="PYRUVATE DEHYDROGENASE E1 COMPONENT"/>
    <property type="match status" value="1"/>
</dbReference>
<organism evidence="2 3">
    <name type="scientific">Amycolatopsis minnesotensis</name>
    <dbReference type="NCBI Taxonomy" id="337894"/>
    <lineage>
        <taxon>Bacteria</taxon>
        <taxon>Bacillati</taxon>
        <taxon>Actinomycetota</taxon>
        <taxon>Actinomycetes</taxon>
        <taxon>Pseudonocardiales</taxon>
        <taxon>Pseudonocardiaceae</taxon>
        <taxon>Amycolatopsis</taxon>
    </lineage>
</organism>
<dbReference type="Pfam" id="PF02779">
    <property type="entry name" value="Transket_pyr"/>
    <property type="match status" value="1"/>
</dbReference>
<dbReference type="InterPro" id="IPR051157">
    <property type="entry name" value="PDH/Transketolase"/>
</dbReference>
<dbReference type="Gene3D" id="3.40.50.970">
    <property type="match status" value="1"/>
</dbReference>
<evidence type="ECO:0000313" key="3">
    <source>
        <dbReference type="Proteomes" id="UP001501116"/>
    </source>
</evidence>
<dbReference type="SMART" id="SM00861">
    <property type="entry name" value="Transket_pyr"/>
    <property type="match status" value="1"/>
</dbReference>
<feature type="domain" description="Transketolase-like pyrimidine-binding" evidence="1">
    <location>
        <begin position="1"/>
        <end position="165"/>
    </location>
</feature>
<proteinExistence type="predicted"/>
<reference evidence="2 3" key="1">
    <citation type="journal article" date="2019" name="Int. J. Syst. Evol. Microbiol.">
        <title>The Global Catalogue of Microorganisms (GCM) 10K type strain sequencing project: providing services to taxonomists for standard genome sequencing and annotation.</title>
        <authorList>
            <consortium name="The Broad Institute Genomics Platform"/>
            <consortium name="The Broad Institute Genome Sequencing Center for Infectious Disease"/>
            <person name="Wu L."/>
            <person name="Ma J."/>
        </authorList>
    </citation>
    <scope>NUCLEOTIDE SEQUENCE [LARGE SCALE GENOMIC DNA]</scope>
    <source>
        <strain evidence="2 3">JCM 14545</strain>
    </source>
</reference>
<protein>
    <submittedName>
        <fullName evidence="2">Transketolase</fullName>
    </submittedName>
</protein>
<dbReference type="RefSeq" id="WP_344428603.1">
    <property type="nucleotide sequence ID" value="NZ_BAAANN010000034.1"/>
</dbReference>
<dbReference type="InterPro" id="IPR029061">
    <property type="entry name" value="THDP-binding"/>
</dbReference>
<sequence length="296" mass="31413">MNMRDGFLSTIDKALDVDPRIAVVLADISAAQLDGAHARHPNRVLNLGIREQLMVSVTGGLALSGMRPVVHTFSSFLVERPFEQIKLDLVHQGTGAVLVSYGGSYDMPTAGRTHQSPGDVALIDSLPGWTVHVPGHPDEAERLLLESLPGNANVYLRLSAQENRSPHLGVGFRQLRRGRSGVVVAVGPVLDRVLAATANTDVTVLYASTIRPFDAAGLRAAVDAAAPDVVLVEPYLAGTSAHAVAEALRGVRHRLLSLGTTRDSEVRIYGEPEDHDVAHGLDEGGIAAAVKTFLDG</sequence>
<dbReference type="PANTHER" id="PTHR43825:SF5">
    <property type="entry name" value="HYPOTHETICAL TRANSKETOLASE FAMILY PROTEIN"/>
    <property type="match status" value="1"/>
</dbReference>
<dbReference type="Proteomes" id="UP001501116">
    <property type="component" value="Unassembled WGS sequence"/>
</dbReference>
<accession>A0ABN2S7H6</accession>
<dbReference type="SUPFAM" id="SSF52922">
    <property type="entry name" value="TK C-terminal domain-like"/>
    <property type="match status" value="1"/>
</dbReference>
<dbReference type="SUPFAM" id="SSF52518">
    <property type="entry name" value="Thiamin diphosphate-binding fold (THDP-binding)"/>
    <property type="match status" value="1"/>
</dbReference>
<keyword evidence="3" id="KW-1185">Reference proteome</keyword>